<feature type="domain" description="Nephrocystin 3-like N-terminal" evidence="4">
    <location>
        <begin position="403"/>
        <end position="571"/>
    </location>
</feature>
<feature type="region of interest" description="Disordered" evidence="2">
    <location>
        <begin position="581"/>
        <end position="620"/>
    </location>
</feature>
<accession>A0A5C6G1R0</accession>
<proteinExistence type="predicted"/>
<name>A0A5C6G1R0_METRR</name>
<evidence type="ECO:0000259" key="3">
    <source>
        <dbReference type="Pfam" id="PF24809"/>
    </source>
</evidence>
<dbReference type="Pfam" id="PF24809">
    <property type="entry name" value="DUF7708"/>
    <property type="match status" value="1"/>
</dbReference>
<organism evidence="5 6">
    <name type="scientific">Metarhizium rileyi (strain RCEF 4871)</name>
    <name type="common">Nomuraea rileyi</name>
    <dbReference type="NCBI Taxonomy" id="1649241"/>
    <lineage>
        <taxon>Eukaryota</taxon>
        <taxon>Fungi</taxon>
        <taxon>Dikarya</taxon>
        <taxon>Ascomycota</taxon>
        <taxon>Pezizomycotina</taxon>
        <taxon>Sordariomycetes</taxon>
        <taxon>Hypocreomycetidae</taxon>
        <taxon>Hypocreales</taxon>
        <taxon>Clavicipitaceae</taxon>
        <taxon>Metarhizium</taxon>
    </lineage>
</organism>
<dbReference type="AlphaFoldDB" id="A0A5C6G1R0"/>
<evidence type="ECO:0000256" key="2">
    <source>
        <dbReference type="SAM" id="MobiDB-lite"/>
    </source>
</evidence>
<dbReference type="InterPro" id="IPR056884">
    <property type="entry name" value="NPHP3-like_N"/>
</dbReference>
<feature type="compositionally biased region" description="Polar residues" evidence="2">
    <location>
        <begin position="581"/>
        <end position="590"/>
    </location>
</feature>
<protein>
    <recommendedName>
        <fullName evidence="7">Fungal STAND N-terminal Goodbye domain-containing protein</fullName>
    </recommendedName>
</protein>
<keyword evidence="1" id="KW-0677">Repeat</keyword>
<sequence length="620" mass="70038">MSDDVYGPEVVRIVRRYSAEVAEAMPNNTLAQAVTAVETENQEQDRQPETWRQWLRFGVPETDPDAMELQVHAREAAELWRKLKLNIESTELLEDGPPTIPTLLKAVDDAVVQWDKKREKGFGKAKSQFFSFLDTMEAHKYLFSVIPNGDKYTSLLTGIVTSVVKASTAHEQVAEGFSRALQEISKDLNFVRRGTQICNTPEVKRYVLALYSEVFAFLCHAMKWYSSSWNRFRKAFDGKFYGKHVEQTVLRIQKLVQRVHDEMKLGTDRTVQNIHTEQRMGFFETNRRIDRRFDEFGRDIDTKLDERLKAFSKLLGQQMRLTLMANAQHELDMQPQPLAIEESKSRVRVLASPPDVDECTTKSELERSIQLIAPCAENGKDDAELSSSWSRLPIVPGEVIVDIQRWVESPDSKLIWVEGPAFGPSFDNVLSSIGLQVCATAEGVDMQCVSFFAKDKYRFASRDMSMQMAGLMAMLYSLITQLVGMTRPTFRASASLTEDGFRKLDGTRQSIQVALDILRDLVSVASPGLICVISGLDKVDSHETLGTLMDMIEIFRGQSPERALKVMFVTRGNCRCLSRTTNMSQRSNATRMVLRRSSPLPGGSAVQDIRMRAGPTQDSA</sequence>
<reference evidence="6" key="1">
    <citation type="submission" date="2018-12" db="EMBL/GenBank/DDBJ databases">
        <title>The complete genome of Metarhizium rileyi, a key fungal pathogen of Lepidoptera.</title>
        <authorList>
            <person name="Binneck E."/>
            <person name="Lastra C.C.L."/>
            <person name="Sosa-Gomez D.R."/>
        </authorList>
    </citation>
    <scope>NUCLEOTIDE SEQUENCE [LARGE SCALE GENOMIC DNA]</scope>
    <source>
        <strain evidence="6">Cep018-CH2</strain>
    </source>
</reference>
<evidence type="ECO:0000313" key="5">
    <source>
        <dbReference type="EMBL" id="TWU71119.1"/>
    </source>
</evidence>
<comment type="caution">
    <text evidence="5">The sequence shown here is derived from an EMBL/GenBank/DDBJ whole genome shotgun (WGS) entry which is preliminary data.</text>
</comment>
<dbReference type="EMBL" id="SBHS01000052">
    <property type="protein sequence ID" value="TWU71119.1"/>
    <property type="molecule type" value="Genomic_DNA"/>
</dbReference>
<dbReference type="Proteomes" id="UP000317257">
    <property type="component" value="Unassembled WGS sequence"/>
</dbReference>
<evidence type="ECO:0000313" key="6">
    <source>
        <dbReference type="Proteomes" id="UP000317257"/>
    </source>
</evidence>
<feature type="domain" description="DUF7708" evidence="3">
    <location>
        <begin position="148"/>
        <end position="265"/>
    </location>
</feature>
<evidence type="ECO:0000256" key="1">
    <source>
        <dbReference type="ARBA" id="ARBA00022737"/>
    </source>
</evidence>
<dbReference type="InterPro" id="IPR056125">
    <property type="entry name" value="DUF7708"/>
</dbReference>
<evidence type="ECO:0008006" key="7">
    <source>
        <dbReference type="Google" id="ProtNLM"/>
    </source>
</evidence>
<evidence type="ECO:0000259" key="4">
    <source>
        <dbReference type="Pfam" id="PF24883"/>
    </source>
</evidence>
<dbReference type="Pfam" id="PF24883">
    <property type="entry name" value="NPHP3_N"/>
    <property type="match status" value="1"/>
</dbReference>
<gene>
    <name evidence="5" type="ORF">ED733_001777</name>
</gene>